<dbReference type="EMBL" id="KQ947417">
    <property type="protein sequence ID" value="KUJ15885.1"/>
    <property type="molecule type" value="Genomic_DNA"/>
</dbReference>
<sequence length="437" mass="49517">MFQPQRVAPQFDPSLVQKWMNACKSSHGIRCQIPAKIDVPGLLLINRYTNQVCEAPSNASYVALSYVWAKTTAVNVVPVASFESNPVKSLPLLHSMSQTITDSICVTKQLGFTYLWIDKYCIKQHDNAHKMAQIKMMDRIYKRAELTIIAAAGDDENEGLPGVRSTLRYPQTLFGHGLHTVIFVPPDISLCSKRSKWATRGWTFQEDILSSRRLCFGFYETFFVCHSMQCREALRGIERTKDDIEVQRYSQVSSSSGSHDNYKAISKFLERGGPFLGDDLKNLQNKPEAIARGYLQQVRHLLKDYTPRTLTCNSDALSAFSGVFSHFEDGQFPVYNIQGLPILFAKQSPMQLEEGLAIALCWDRPHWEESERRPDFPSWTWAGWTGPIDYHHGRLELFPTNVSLEYKEGSIVSLETVARHVADDIKSVAAWQSHSAT</sequence>
<dbReference type="STRING" id="149040.A0A194X6T1"/>
<reference evidence="2 3" key="1">
    <citation type="submission" date="2015-10" db="EMBL/GenBank/DDBJ databases">
        <title>Full genome of DAOMC 229536 Phialocephala scopiformis, a fungal endophyte of spruce producing the potent anti-insectan compound rugulosin.</title>
        <authorList>
            <consortium name="DOE Joint Genome Institute"/>
            <person name="Walker A.K."/>
            <person name="Frasz S.L."/>
            <person name="Seifert K.A."/>
            <person name="Miller J.D."/>
            <person name="Mondo S.J."/>
            <person name="Labutti K."/>
            <person name="Lipzen A."/>
            <person name="Dockter R."/>
            <person name="Kennedy M."/>
            <person name="Grigoriev I.V."/>
            <person name="Spatafora J.W."/>
        </authorList>
    </citation>
    <scope>NUCLEOTIDE SEQUENCE [LARGE SCALE GENOMIC DNA]</scope>
    <source>
        <strain evidence="2 3">CBS 120377</strain>
    </source>
</reference>
<evidence type="ECO:0000313" key="3">
    <source>
        <dbReference type="Proteomes" id="UP000070700"/>
    </source>
</evidence>
<dbReference type="PANTHER" id="PTHR33112:SF1">
    <property type="entry name" value="HETEROKARYON INCOMPATIBILITY DOMAIN-CONTAINING PROTEIN"/>
    <property type="match status" value="1"/>
</dbReference>
<gene>
    <name evidence="2" type="ORF">LY89DRAFT_735031</name>
</gene>
<dbReference type="KEGG" id="psco:LY89DRAFT_735031"/>
<proteinExistence type="predicted"/>
<evidence type="ECO:0000313" key="2">
    <source>
        <dbReference type="EMBL" id="KUJ15885.1"/>
    </source>
</evidence>
<dbReference type="PANTHER" id="PTHR33112">
    <property type="entry name" value="DOMAIN PROTEIN, PUTATIVE-RELATED"/>
    <property type="match status" value="1"/>
</dbReference>
<feature type="domain" description="Heterokaryon incompatibility" evidence="1">
    <location>
        <begin position="61"/>
        <end position="206"/>
    </location>
</feature>
<protein>
    <submittedName>
        <fullName evidence="2">HET-domain-containing protein</fullName>
    </submittedName>
</protein>
<evidence type="ECO:0000259" key="1">
    <source>
        <dbReference type="Pfam" id="PF06985"/>
    </source>
</evidence>
<dbReference type="InParanoid" id="A0A194X6T1"/>
<dbReference type="RefSeq" id="XP_018070240.1">
    <property type="nucleotide sequence ID" value="XM_018219966.1"/>
</dbReference>
<dbReference type="OrthoDB" id="5428863at2759"/>
<dbReference type="Pfam" id="PF06985">
    <property type="entry name" value="HET"/>
    <property type="match status" value="1"/>
</dbReference>
<keyword evidence="3" id="KW-1185">Reference proteome</keyword>
<name>A0A194X6T1_MOLSC</name>
<organism evidence="2 3">
    <name type="scientific">Mollisia scopiformis</name>
    <name type="common">Conifer needle endophyte fungus</name>
    <name type="synonym">Phialocephala scopiformis</name>
    <dbReference type="NCBI Taxonomy" id="149040"/>
    <lineage>
        <taxon>Eukaryota</taxon>
        <taxon>Fungi</taxon>
        <taxon>Dikarya</taxon>
        <taxon>Ascomycota</taxon>
        <taxon>Pezizomycotina</taxon>
        <taxon>Leotiomycetes</taxon>
        <taxon>Helotiales</taxon>
        <taxon>Mollisiaceae</taxon>
        <taxon>Mollisia</taxon>
    </lineage>
</organism>
<dbReference type="InterPro" id="IPR010730">
    <property type="entry name" value="HET"/>
</dbReference>
<dbReference type="AlphaFoldDB" id="A0A194X6T1"/>
<dbReference type="Proteomes" id="UP000070700">
    <property type="component" value="Unassembled WGS sequence"/>
</dbReference>
<accession>A0A194X6T1</accession>
<dbReference type="GeneID" id="28829692"/>